<proteinExistence type="predicted"/>
<evidence type="ECO:0000256" key="1">
    <source>
        <dbReference type="SAM" id="MobiDB-lite"/>
    </source>
</evidence>
<dbReference type="PANTHER" id="PTHR24114">
    <property type="entry name" value="LEUCINE RICH REPEAT FAMILY PROTEIN"/>
    <property type="match status" value="1"/>
</dbReference>
<feature type="region of interest" description="Disordered" evidence="1">
    <location>
        <begin position="1"/>
        <end position="49"/>
    </location>
</feature>
<organism evidence="2 3">
    <name type="scientific">Saguinus oedipus</name>
    <name type="common">Cotton-top tamarin</name>
    <name type="synonym">Oedipomidas oedipus</name>
    <dbReference type="NCBI Taxonomy" id="9490"/>
    <lineage>
        <taxon>Eukaryota</taxon>
        <taxon>Metazoa</taxon>
        <taxon>Chordata</taxon>
        <taxon>Craniata</taxon>
        <taxon>Vertebrata</taxon>
        <taxon>Euteleostomi</taxon>
        <taxon>Mammalia</taxon>
        <taxon>Eutheria</taxon>
        <taxon>Euarchontoglires</taxon>
        <taxon>Primates</taxon>
        <taxon>Haplorrhini</taxon>
        <taxon>Platyrrhini</taxon>
        <taxon>Cebidae</taxon>
        <taxon>Callitrichinae</taxon>
        <taxon>Saguinus</taxon>
    </lineage>
</organism>
<dbReference type="EMBL" id="JASSZA010000001">
    <property type="protein sequence ID" value="KAK2121139.1"/>
    <property type="molecule type" value="Genomic_DNA"/>
</dbReference>
<dbReference type="InterPro" id="IPR032675">
    <property type="entry name" value="LRR_dom_sf"/>
</dbReference>
<sequence>MRGSCERSGEDEEQKEEATAACGRLSGVPEAKQGSEADSDSDLETEGTHGLGELVGDTLYLRSCQVHSVVPISCFLCQGSAPELNLRHSGLGSQGLLVLLVDRGGGLITGGDIGAVRAFEVAGDITARHSHQCDGCPFTMAVSTAPGDLDLSENQLGVAGAQALCATLTMNRAVQKMQLSGNDLEEQAAQHLAELLLAHTDLKSLDLSYNQLNDQAAKKILMHLPREVNACQYQPSMCGHESSLVKQWSLALRALEESLEIEANISNVIQREEGRLRSHFPWGLEHRVRIPELVEASLDPEKQLGILEP</sequence>
<dbReference type="SMART" id="SM00368">
    <property type="entry name" value="LRR_RI"/>
    <property type="match status" value="3"/>
</dbReference>
<dbReference type="Proteomes" id="UP001266305">
    <property type="component" value="Unassembled WGS sequence"/>
</dbReference>
<keyword evidence="3" id="KW-1185">Reference proteome</keyword>
<evidence type="ECO:0000313" key="2">
    <source>
        <dbReference type="EMBL" id="KAK2121139.1"/>
    </source>
</evidence>
<protein>
    <submittedName>
        <fullName evidence="2">Uncharacterized protein</fullName>
    </submittedName>
</protein>
<dbReference type="Gene3D" id="3.80.10.10">
    <property type="entry name" value="Ribonuclease Inhibitor"/>
    <property type="match status" value="1"/>
</dbReference>
<comment type="caution">
    <text evidence="2">The sequence shown here is derived from an EMBL/GenBank/DDBJ whole genome shotgun (WGS) entry which is preliminary data.</text>
</comment>
<dbReference type="PANTHER" id="PTHR24114:SF37">
    <property type="entry name" value="LEUCINE-RICH REPEAT-CONTAINING PROTEIN 74B"/>
    <property type="match status" value="1"/>
</dbReference>
<accession>A0ABQ9WHL0</accession>
<reference evidence="2 3" key="1">
    <citation type="submission" date="2023-05" db="EMBL/GenBank/DDBJ databases">
        <title>B98-5 Cell Line De Novo Hybrid Assembly: An Optical Mapping Approach.</title>
        <authorList>
            <person name="Kananen K."/>
            <person name="Auerbach J.A."/>
            <person name="Kautto E."/>
            <person name="Blachly J.S."/>
        </authorList>
    </citation>
    <scope>NUCLEOTIDE SEQUENCE [LARGE SCALE GENOMIC DNA]</scope>
    <source>
        <strain evidence="2">B95-8</strain>
        <tissue evidence="2">Cell line</tissue>
    </source>
</reference>
<name>A0ABQ9WHL0_SAGOE</name>
<dbReference type="InterPro" id="IPR052394">
    <property type="entry name" value="LRR-containing"/>
</dbReference>
<dbReference type="InterPro" id="IPR001611">
    <property type="entry name" value="Leu-rich_rpt"/>
</dbReference>
<dbReference type="SUPFAM" id="SSF52047">
    <property type="entry name" value="RNI-like"/>
    <property type="match status" value="1"/>
</dbReference>
<dbReference type="Pfam" id="PF13516">
    <property type="entry name" value="LRR_6"/>
    <property type="match status" value="2"/>
</dbReference>
<gene>
    <name evidence="2" type="ORF">P7K49_002525</name>
</gene>
<evidence type="ECO:0000313" key="3">
    <source>
        <dbReference type="Proteomes" id="UP001266305"/>
    </source>
</evidence>